<dbReference type="KEGG" id="ntd:EGO55_12290"/>
<organism evidence="4 5">
    <name type="scientific">Caenibius tardaugens NBRC 16725</name>
    <dbReference type="NCBI Taxonomy" id="1219035"/>
    <lineage>
        <taxon>Bacteria</taxon>
        <taxon>Pseudomonadati</taxon>
        <taxon>Pseudomonadota</taxon>
        <taxon>Alphaproteobacteria</taxon>
        <taxon>Sphingomonadales</taxon>
        <taxon>Erythrobacteraceae</taxon>
        <taxon>Caenibius</taxon>
    </lineage>
</organism>
<dbReference type="SMART" id="SM00318">
    <property type="entry name" value="SNc"/>
    <property type="match status" value="1"/>
</dbReference>
<dbReference type="Pfam" id="PF05901">
    <property type="entry name" value="Excalibur"/>
    <property type="match status" value="1"/>
</dbReference>
<sequence length="227" mass="24082">MKYWIALALAAAPCGAFAQITSGPVRVIDGDGLDMAGTIFRLQGIDAPEYKQTCNRNDAVWACGKEAATHLEKLVASKVITCAQSGQDVYGRAIATCRAGAMDLGMAMIDAGLAIALPGAPEDYVESQAVRRAMKIGLWGSTFEEPAAYRAANPQQFRAAQPAALLDRATSSRRRSASSGGSGLFFRNCAEARAAGVAPIYRGQPGYRPEMDGDNDGIACEPYRGRR</sequence>
<reference evidence="4 5" key="1">
    <citation type="submission" date="2013-09" db="EMBL/GenBank/DDBJ databases">
        <title>Whole genome shotgun sequence of Novosphingobium tardaugens NBRC 16725.</title>
        <authorList>
            <person name="Isaki S."/>
            <person name="Hosoyama A."/>
            <person name="Tsuchikane K."/>
            <person name="Katsumata H."/>
            <person name="Ando Y."/>
            <person name="Yamazaki S."/>
            <person name="Fujita N."/>
        </authorList>
    </citation>
    <scope>NUCLEOTIDE SEQUENCE [LARGE SCALE GENOMIC DNA]</scope>
    <source>
        <strain evidence="4 5">NBRC 16725</strain>
    </source>
</reference>
<dbReference type="Pfam" id="PF00565">
    <property type="entry name" value="SNase"/>
    <property type="match status" value="1"/>
</dbReference>
<feature type="signal peptide" evidence="2">
    <location>
        <begin position="1"/>
        <end position="18"/>
    </location>
</feature>
<evidence type="ECO:0000259" key="3">
    <source>
        <dbReference type="PROSITE" id="PS50830"/>
    </source>
</evidence>
<evidence type="ECO:0000256" key="1">
    <source>
        <dbReference type="SAM" id="MobiDB-lite"/>
    </source>
</evidence>
<dbReference type="AlphaFoldDB" id="U2YL24"/>
<dbReference type="InterPro" id="IPR016071">
    <property type="entry name" value="Staphylococal_nuclease_OB-fold"/>
</dbReference>
<gene>
    <name evidence="4" type="ORF">NT2_05_02100</name>
</gene>
<keyword evidence="2" id="KW-0732">Signal</keyword>
<dbReference type="Proteomes" id="UP000016568">
    <property type="component" value="Unassembled WGS sequence"/>
</dbReference>
<dbReference type="EMBL" id="BASZ01000005">
    <property type="protein sequence ID" value="GAD49290.1"/>
    <property type="molecule type" value="Genomic_DNA"/>
</dbReference>
<comment type="caution">
    <text evidence="4">The sequence shown here is derived from an EMBL/GenBank/DDBJ whole genome shotgun (WGS) entry which is preliminary data.</text>
</comment>
<feature type="chain" id="PRO_5030177735" evidence="2">
    <location>
        <begin position="19"/>
        <end position="227"/>
    </location>
</feature>
<name>U2YL24_9SPHN</name>
<feature type="domain" description="TNase-like" evidence="3">
    <location>
        <begin position="18"/>
        <end position="141"/>
    </location>
</feature>
<dbReference type="RefSeq" id="WP_021690196.1">
    <property type="nucleotide sequence ID" value="NZ_BASZ01000005.1"/>
</dbReference>
<proteinExistence type="predicted"/>
<dbReference type="PROSITE" id="PS50830">
    <property type="entry name" value="TNASE_3"/>
    <property type="match status" value="1"/>
</dbReference>
<protein>
    <submittedName>
        <fullName evidence="4">Putative nuclease</fullName>
    </submittedName>
</protein>
<dbReference type="SMART" id="SM00894">
    <property type="entry name" value="Excalibur"/>
    <property type="match status" value="1"/>
</dbReference>
<dbReference type="OrthoDB" id="9805504at2"/>
<accession>U2YL24</accession>
<feature type="region of interest" description="Disordered" evidence="1">
    <location>
        <begin position="207"/>
        <end position="227"/>
    </location>
</feature>
<dbReference type="SUPFAM" id="SSF50199">
    <property type="entry name" value="Staphylococcal nuclease"/>
    <property type="match status" value="1"/>
</dbReference>
<keyword evidence="5" id="KW-1185">Reference proteome</keyword>
<dbReference type="InterPro" id="IPR035437">
    <property type="entry name" value="SNase_OB-fold_sf"/>
</dbReference>
<dbReference type="InterPro" id="IPR008613">
    <property type="entry name" value="Excalibur_Ca-bd_domain"/>
</dbReference>
<evidence type="ECO:0000256" key="2">
    <source>
        <dbReference type="SAM" id="SignalP"/>
    </source>
</evidence>
<evidence type="ECO:0000313" key="5">
    <source>
        <dbReference type="Proteomes" id="UP000016568"/>
    </source>
</evidence>
<dbReference type="Gene3D" id="2.40.50.90">
    <property type="match status" value="1"/>
</dbReference>
<evidence type="ECO:0000313" key="4">
    <source>
        <dbReference type="EMBL" id="GAD49290.1"/>
    </source>
</evidence>
<dbReference type="eggNOG" id="COG1525">
    <property type="taxonomic scope" value="Bacteria"/>
</dbReference>